<comment type="caution">
    <text evidence="3">The sequence shown here is derived from an EMBL/GenBank/DDBJ whole genome shotgun (WGS) entry which is preliminary data.</text>
</comment>
<proteinExistence type="predicted"/>
<dbReference type="InterPro" id="IPR017850">
    <property type="entry name" value="Alkaline_phosphatase_core_sf"/>
</dbReference>
<dbReference type="SUPFAM" id="SSF53649">
    <property type="entry name" value="Alkaline phosphatase-like"/>
    <property type="match status" value="1"/>
</dbReference>
<keyword evidence="2" id="KW-1133">Transmembrane helix</keyword>
<dbReference type="OrthoDB" id="272139at2759"/>
<dbReference type="EMBL" id="SNRW01001388">
    <property type="protein sequence ID" value="KAA6396595.1"/>
    <property type="molecule type" value="Genomic_DNA"/>
</dbReference>
<feature type="region of interest" description="Disordered" evidence="1">
    <location>
        <begin position="510"/>
        <end position="538"/>
    </location>
</feature>
<dbReference type="Proteomes" id="UP000324800">
    <property type="component" value="Unassembled WGS sequence"/>
</dbReference>
<protein>
    <submittedName>
        <fullName evidence="3">Putative GPI ethanolamine phosphate transferase 3</fullName>
    </submittedName>
</protein>
<evidence type="ECO:0000256" key="2">
    <source>
        <dbReference type="SAM" id="Phobius"/>
    </source>
</evidence>
<dbReference type="GO" id="GO:0005789">
    <property type="term" value="C:endoplasmic reticulum membrane"/>
    <property type="evidence" value="ECO:0007669"/>
    <property type="project" value="TreeGrafter"/>
</dbReference>
<keyword evidence="2" id="KW-0472">Membrane</keyword>
<dbReference type="PANTHER" id="PTHR23071">
    <property type="entry name" value="PHOSPHATIDYLINOSITOL GLYCAN"/>
    <property type="match status" value="1"/>
</dbReference>
<dbReference type="AlphaFoldDB" id="A0A5J4WQC0"/>
<keyword evidence="3" id="KW-0808">Transferase</keyword>
<dbReference type="InterPro" id="IPR039524">
    <property type="entry name" value="PIGO/GPI13"/>
</dbReference>
<evidence type="ECO:0000256" key="1">
    <source>
        <dbReference type="SAM" id="MobiDB-lite"/>
    </source>
</evidence>
<dbReference type="GO" id="GO:0006506">
    <property type="term" value="P:GPI anchor biosynthetic process"/>
    <property type="evidence" value="ECO:0007669"/>
    <property type="project" value="InterPro"/>
</dbReference>
<dbReference type="PANTHER" id="PTHR23071:SF1">
    <property type="entry name" value="GPI ETHANOLAMINE PHOSPHATE TRANSFERASE 3"/>
    <property type="match status" value="1"/>
</dbReference>
<keyword evidence="2" id="KW-0812">Transmembrane</keyword>
<reference evidence="3 4" key="1">
    <citation type="submission" date="2019-03" db="EMBL/GenBank/DDBJ databases">
        <title>Single cell metagenomics reveals metabolic interactions within the superorganism composed of flagellate Streblomastix strix and complex community of Bacteroidetes bacteria on its surface.</title>
        <authorList>
            <person name="Treitli S.C."/>
            <person name="Kolisko M."/>
            <person name="Husnik F."/>
            <person name="Keeling P."/>
            <person name="Hampl V."/>
        </authorList>
    </citation>
    <scope>NUCLEOTIDE SEQUENCE [LARGE SCALE GENOMIC DNA]</scope>
    <source>
        <strain evidence="3">ST1C</strain>
    </source>
</reference>
<name>A0A5J4WQC0_9EUKA</name>
<evidence type="ECO:0000313" key="3">
    <source>
        <dbReference type="EMBL" id="KAA6396595.1"/>
    </source>
</evidence>
<feature type="transmembrane region" description="Helical" evidence="2">
    <location>
        <begin position="12"/>
        <end position="32"/>
    </location>
</feature>
<dbReference type="GO" id="GO:0051377">
    <property type="term" value="F:mannose-ethanolamine phosphotransferase activity"/>
    <property type="evidence" value="ECO:0007669"/>
    <property type="project" value="TreeGrafter"/>
</dbReference>
<dbReference type="Gene3D" id="3.40.720.10">
    <property type="entry name" value="Alkaline Phosphatase, subunit A"/>
    <property type="match status" value="1"/>
</dbReference>
<sequence length="718" mass="83357">MRKCYCLHRQVIFLLAAQLSTYAVFVAGFLIITQEPTKRNVFNEINNPQFDRLIVIVVDAMRFDMANPFPDLPLETTPEFVNRVPFIRQLLEQRPHQSAMYKFVADDPTVTTSRLKCMMTGTSPSFLEVGTSFIGITITEDNLLEQYTYRNKSSFVPGQQCDARDKRLWAMGDDTWTQLLSIKDQPSQCSVWNFTDVLPSFTITDVHENDKTILQTLVPQLQKLKKDKSQIDWDLLIGHFLGIDHLMHVKTLKNYQHNPELTVKIDQIDSVLRVVVDFIDREQQEIIQQQIIKQENGQNGSENGDKIRKGTLLVVFGDHGMTEEGTHQGRNLEETDAALFFYSPRPVMAFTQSIIAPNELSQQLNETVAQDNLIDQNNFLYLSRPVCQQEQENDEKRWMKTLKKNELLKNHLIETKYIAQSTHCRPVTAPVQTQYQNGSLDKKSNILVPSNCTSCYPTIRQIDITPTLSALYGIPIPFPSSGKGMAEWTTLLDQEDIVVATQWKQEYIKQQQKNERSNKVSEGYGKDNNESSELSSARSLSSYIGDKSSITEFSRIDQNHYQSKNQFYDERIILNISDDPSLQHDFDLLEYFYREERHPVPPRNRQQIKKIAEKRLPEILIDLEDLKNEQLRNGIFGAIEQSRIERVRQPNNEIKLKYNETIENVFARSYNQQSIDKKIIRTSIVQYNGRTQLAYQGSRINNQIRKYQRREIEWKGKY</sequence>
<gene>
    <name evidence="3" type="ORF">EZS28_007877</name>
</gene>
<evidence type="ECO:0000313" key="4">
    <source>
        <dbReference type="Proteomes" id="UP000324800"/>
    </source>
</evidence>
<accession>A0A5J4WQC0</accession>
<feature type="compositionally biased region" description="Basic and acidic residues" evidence="1">
    <location>
        <begin position="512"/>
        <end position="529"/>
    </location>
</feature>
<organism evidence="3 4">
    <name type="scientific">Streblomastix strix</name>
    <dbReference type="NCBI Taxonomy" id="222440"/>
    <lineage>
        <taxon>Eukaryota</taxon>
        <taxon>Metamonada</taxon>
        <taxon>Preaxostyla</taxon>
        <taxon>Oxymonadida</taxon>
        <taxon>Streblomastigidae</taxon>
        <taxon>Streblomastix</taxon>
    </lineage>
</organism>